<evidence type="ECO:0000313" key="2">
    <source>
        <dbReference type="Proteomes" id="UP000745859"/>
    </source>
</evidence>
<accession>A0ABX0U8G8</accession>
<evidence type="ECO:0000313" key="1">
    <source>
        <dbReference type="EMBL" id="NIJ45053.1"/>
    </source>
</evidence>
<keyword evidence="2" id="KW-1185">Reference proteome</keyword>
<organism evidence="1 2">
    <name type="scientific">Wenyingzhuangia heitensis</name>
    <dbReference type="NCBI Taxonomy" id="1487859"/>
    <lineage>
        <taxon>Bacteria</taxon>
        <taxon>Pseudomonadati</taxon>
        <taxon>Bacteroidota</taxon>
        <taxon>Flavobacteriia</taxon>
        <taxon>Flavobacteriales</taxon>
        <taxon>Flavobacteriaceae</taxon>
        <taxon>Wenyingzhuangia</taxon>
    </lineage>
</organism>
<reference evidence="1 2" key="1">
    <citation type="submission" date="2020-03" db="EMBL/GenBank/DDBJ databases">
        <title>Genomic Encyclopedia of Type Strains, Phase IV (KMG-IV): sequencing the most valuable type-strain genomes for metagenomic binning, comparative biology and taxonomic classification.</title>
        <authorList>
            <person name="Goeker M."/>
        </authorList>
    </citation>
    <scope>NUCLEOTIDE SEQUENCE [LARGE SCALE GENOMIC DNA]</scope>
    <source>
        <strain evidence="1 2">DSM 101599</strain>
    </source>
</reference>
<gene>
    <name evidence="1" type="ORF">FHR24_001492</name>
</gene>
<sequence>MPANFPEIWLGRVIQNLNTADVATFLEGIMELDVDVTQINGGTPTEMNKIYVPTTEFEAEILINNTTYPIPFQEYEDGTIEITLDKYQTKVITLPDDKTLGSSYDIIDTATKGTTRPILTTKNKKAIHAIAPQTNTVKTPVLAATGGAEALADASGRLRLTYEDLVIFKGKCDDGEWPAEDRRLVLCTNHWNDLLLDRKNFGNQLIDYAKGKPNPVIAGFELHTYIAMPLFTAAGAKRPYGVVADPTDKTASVAFVKDAIAKKTGITTQYFTPAAINPTRQSNDLSYRHYFIVTPYKTERIGAII</sequence>
<dbReference type="EMBL" id="JAASQL010000001">
    <property type="protein sequence ID" value="NIJ45053.1"/>
    <property type="molecule type" value="Genomic_DNA"/>
</dbReference>
<dbReference type="Proteomes" id="UP000745859">
    <property type="component" value="Unassembled WGS sequence"/>
</dbReference>
<name>A0ABX0U8G8_9FLAO</name>
<dbReference type="RefSeq" id="WP_167186204.1">
    <property type="nucleotide sequence ID" value="NZ_JAASQL010000001.1"/>
</dbReference>
<proteinExistence type="predicted"/>
<comment type="caution">
    <text evidence="1">The sequence shown here is derived from an EMBL/GenBank/DDBJ whole genome shotgun (WGS) entry which is preliminary data.</text>
</comment>
<protein>
    <submittedName>
        <fullName evidence="1">Uncharacterized protein</fullName>
    </submittedName>
</protein>